<dbReference type="Pfam" id="PF13456">
    <property type="entry name" value="RVT_3"/>
    <property type="match status" value="1"/>
</dbReference>
<accession>A0A2N9FQZ8</accession>
<gene>
    <name evidence="4" type="ORF">FSB_LOCUS17402</name>
</gene>
<evidence type="ECO:0000256" key="1">
    <source>
        <dbReference type="ARBA" id="ARBA00023268"/>
    </source>
</evidence>
<dbReference type="Gene3D" id="3.30.420.10">
    <property type="entry name" value="Ribonuclease H-like superfamily/Ribonuclease H"/>
    <property type="match status" value="2"/>
</dbReference>
<feature type="compositionally biased region" description="Polar residues" evidence="2">
    <location>
        <begin position="1000"/>
        <end position="1013"/>
    </location>
</feature>
<feature type="region of interest" description="Disordered" evidence="2">
    <location>
        <begin position="945"/>
        <end position="976"/>
    </location>
</feature>
<reference evidence="4" key="1">
    <citation type="submission" date="2018-02" db="EMBL/GenBank/DDBJ databases">
        <authorList>
            <person name="Cohen D.B."/>
            <person name="Kent A.D."/>
        </authorList>
    </citation>
    <scope>NUCLEOTIDE SEQUENCE</scope>
</reference>
<dbReference type="PANTHER" id="PTHR37984">
    <property type="entry name" value="PROTEIN CBG26694"/>
    <property type="match status" value="1"/>
</dbReference>
<dbReference type="InterPro" id="IPR001584">
    <property type="entry name" value="Integrase_cat-core"/>
</dbReference>
<feature type="region of interest" description="Disordered" evidence="2">
    <location>
        <begin position="1000"/>
        <end position="1074"/>
    </location>
</feature>
<dbReference type="Gene3D" id="3.10.10.10">
    <property type="entry name" value="HIV Type 1 Reverse Transcriptase, subunit A, domain 1"/>
    <property type="match status" value="1"/>
</dbReference>
<organism evidence="4">
    <name type="scientific">Fagus sylvatica</name>
    <name type="common">Beechnut</name>
    <dbReference type="NCBI Taxonomy" id="28930"/>
    <lineage>
        <taxon>Eukaryota</taxon>
        <taxon>Viridiplantae</taxon>
        <taxon>Streptophyta</taxon>
        <taxon>Embryophyta</taxon>
        <taxon>Tracheophyta</taxon>
        <taxon>Spermatophyta</taxon>
        <taxon>Magnoliopsida</taxon>
        <taxon>eudicotyledons</taxon>
        <taxon>Gunneridae</taxon>
        <taxon>Pentapetalae</taxon>
        <taxon>rosids</taxon>
        <taxon>fabids</taxon>
        <taxon>Fagales</taxon>
        <taxon>Fagaceae</taxon>
        <taxon>Fagus</taxon>
    </lineage>
</organism>
<dbReference type="SUPFAM" id="SSF53098">
    <property type="entry name" value="Ribonuclease H-like"/>
    <property type="match status" value="2"/>
</dbReference>
<dbReference type="InterPro" id="IPR002156">
    <property type="entry name" value="RNaseH_domain"/>
</dbReference>
<keyword evidence="1" id="KW-0511">Multifunctional enzyme</keyword>
<dbReference type="InterPro" id="IPR000477">
    <property type="entry name" value="RT_dom"/>
</dbReference>
<feature type="compositionally biased region" description="Basic and acidic residues" evidence="2">
    <location>
        <begin position="589"/>
        <end position="598"/>
    </location>
</feature>
<evidence type="ECO:0000256" key="2">
    <source>
        <dbReference type="SAM" id="MobiDB-lite"/>
    </source>
</evidence>
<proteinExistence type="predicted"/>
<feature type="compositionally biased region" description="Gly residues" evidence="2">
    <location>
        <begin position="285"/>
        <end position="317"/>
    </location>
</feature>
<feature type="compositionally biased region" description="Polar residues" evidence="2">
    <location>
        <begin position="36"/>
        <end position="45"/>
    </location>
</feature>
<dbReference type="Pfam" id="PF17921">
    <property type="entry name" value="Integrase_H2C2"/>
    <property type="match status" value="1"/>
</dbReference>
<dbReference type="InterPro" id="IPR036397">
    <property type="entry name" value="RNaseH_sf"/>
</dbReference>
<dbReference type="Gene3D" id="3.30.70.270">
    <property type="match status" value="2"/>
</dbReference>
<feature type="region of interest" description="Disordered" evidence="2">
    <location>
        <begin position="105"/>
        <end position="146"/>
    </location>
</feature>
<dbReference type="Pfam" id="PF17919">
    <property type="entry name" value="RT_RNaseH_2"/>
    <property type="match status" value="1"/>
</dbReference>
<dbReference type="Pfam" id="PF03732">
    <property type="entry name" value="Retrotrans_gag"/>
    <property type="match status" value="1"/>
</dbReference>
<dbReference type="CDD" id="cd01647">
    <property type="entry name" value="RT_LTR"/>
    <property type="match status" value="1"/>
</dbReference>
<dbReference type="InterPro" id="IPR041577">
    <property type="entry name" value="RT_RNaseH_2"/>
</dbReference>
<feature type="region of interest" description="Disordered" evidence="2">
    <location>
        <begin position="357"/>
        <end position="386"/>
    </location>
</feature>
<feature type="region of interest" description="Disordered" evidence="2">
    <location>
        <begin position="1"/>
        <end position="79"/>
    </location>
</feature>
<protein>
    <recommendedName>
        <fullName evidence="3">Integrase catalytic domain-containing protein</fullName>
    </recommendedName>
</protein>
<dbReference type="Pfam" id="PF00078">
    <property type="entry name" value="RVT_1"/>
    <property type="match status" value="1"/>
</dbReference>
<dbReference type="InterPro" id="IPR043502">
    <property type="entry name" value="DNA/RNA_pol_sf"/>
</dbReference>
<dbReference type="EMBL" id="OIVN01001075">
    <property type="protein sequence ID" value="SPC89520.1"/>
    <property type="molecule type" value="Genomic_DNA"/>
</dbReference>
<feature type="region of interest" description="Disordered" evidence="2">
    <location>
        <begin position="251"/>
        <end position="323"/>
    </location>
</feature>
<dbReference type="InterPro" id="IPR050951">
    <property type="entry name" value="Retrovirus_Pol_polyprotein"/>
</dbReference>
<dbReference type="PROSITE" id="PS50994">
    <property type="entry name" value="INTEGRASE"/>
    <property type="match status" value="1"/>
</dbReference>
<dbReference type="Pfam" id="PF00665">
    <property type="entry name" value="rve"/>
    <property type="match status" value="1"/>
</dbReference>
<dbReference type="FunFam" id="3.30.420.10:FF:000032">
    <property type="entry name" value="Retrovirus-related Pol polyprotein from transposon 297-like Protein"/>
    <property type="match status" value="1"/>
</dbReference>
<feature type="domain" description="Integrase catalytic" evidence="3">
    <location>
        <begin position="1853"/>
        <end position="2012"/>
    </location>
</feature>
<name>A0A2N9FQZ8_FAGSY</name>
<feature type="compositionally biased region" description="Polar residues" evidence="2">
    <location>
        <begin position="599"/>
        <end position="612"/>
    </location>
</feature>
<evidence type="ECO:0000259" key="3">
    <source>
        <dbReference type="PROSITE" id="PS50994"/>
    </source>
</evidence>
<feature type="compositionally biased region" description="Basic and acidic residues" evidence="2">
    <location>
        <begin position="357"/>
        <end position="381"/>
    </location>
</feature>
<dbReference type="PANTHER" id="PTHR37984:SF5">
    <property type="entry name" value="PROTEIN NYNRIN-LIKE"/>
    <property type="match status" value="1"/>
</dbReference>
<dbReference type="InterPro" id="IPR043128">
    <property type="entry name" value="Rev_trsase/Diguanyl_cyclase"/>
</dbReference>
<dbReference type="GO" id="GO:0004523">
    <property type="term" value="F:RNA-DNA hybrid ribonuclease activity"/>
    <property type="evidence" value="ECO:0007669"/>
    <property type="project" value="InterPro"/>
</dbReference>
<dbReference type="InterPro" id="IPR012337">
    <property type="entry name" value="RNaseH-like_sf"/>
</dbReference>
<feature type="compositionally biased region" description="Polar residues" evidence="2">
    <location>
        <begin position="129"/>
        <end position="146"/>
    </location>
</feature>
<dbReference type="InterPro" id="IPR041588">
    <property type="entry name" value="Integrase_H2C2"/>
</dbReference>
<dbReference type="GO" id="GO:0003676">
    <property type="term" value="F:nucleic acid binding"/>
    <property type="evidence" value="ECO:0007669"/>
    <property type="project" value="InterPro"/>
</dbReference>
<feature type="region of interest" description="Disordered" evidence="2">
    <location>
        <begin position="586"/>
        <end position="629"/>
    </location>
</feature>
<feature type="compositionally biased region" description="Basic and acidic residues" evidence="2">
    <location>
        <begin position="268"/>
        <end position="280"/>
    </location>
</feature>
<dbReference type="InterPro" id="IPR005162">
    <property type="entry name" value="Retrotrans_gag_dom"/>
</dbReference>
<dbReference type="SUPFAM" id="SSF56672">
    <property type="entry name" value="DNA/RNA polymerases"/>
    <property type="match status" value="1"/>
</dbReference>
<feature type="compositionally biased region" description="Basic residues" evidence="2">
    <location>
        <begin position="110"/>
        <end position="128"/>
    </location>
</feature>
<dbReference type="Gene3D" id="1.10.340.70">
    <property type="match status" value="2"/>
</dbReference>
<dbReference type="GO" id="GO:0015074">
    <property type="term" value="P:DNA integration"/>
    <property type="evidence" value="ECO:0007669"/>
    <property type="project" value="InterPro"/>
</dbReference>
<evidence type="ECO:0000313" key="4">
    <source>
        <dbReference type="EMBL" id="SPC89520.1"/>
    </source>
</evidence>
<sequence>MSKVVPENMVHGSPEKRKELVLHTTQWSTADYPAVHNQTQPQKQSAVAPAVMGDEGDDDQDDARSEKTKKSSKAAQNQYQLKPAMMKHLLVTFFTHWSRWTALQTGPRQHQLKQRNHNQGCHGHHHSRAMTTPTQHSGGPCSSTSQNLGSTSTVSPCYEHCIPVDQRVLEGNAPLASKWIYRTWSRVLGLNIPHTHKSGPYSTLLADWIRGLYGAEIFGILHFGDSTGELSCNLSSFHHFEADPRYLGATAMPPKRSTRQNSVANSHAEVESQGHSHAMGETHAQGGGQIHTQGGGQTHGGENPFGGGQAHDGGQVLGGEIPVGGPQQMALMFEMIKGMQQNQAELAESLRQMREANGNKEDHQNKNDNRNHEERESHNKNDTPFVTMSDVADLLRQERERPPKEPRHFVRRPPYPIELLKEPYPEKYDTPVFALFDGRKGSAMEHISKFLDSMGPFAAHGDLCLREFSKSLVDRAYTWYTVLPAGSIRTWEDMVESFCSKYFHVEEKITLVNLHSTKQQIGEDLVKYIHRFRDVSLDCHVKYQEGELVEVCIDNMLPEFRAHLENLDITRFAPLLQKARKTAISVKPQVEKSRDKKSLPQTLTVSTTTAPSGTKRKSPSDKAYEEPPPLPFTAEEMMAIFDKWVQDQVIKLPKISKQPTAEEQKNPKYCRYHRYKHSRRSTRPPFPNYNKDKGKAVVSVVIHGNVSDMEAEESAAASSSLVPAAVRTLQKSPKFKSLFNQLGFGPEARNAATEALITIAAESGATCFTAEAHASRAFLETTNAITFTDEDMEVQYPDHRRPLYLSAVVKDVQVRRALVDTGSCLNLIPLSTLQAANVPQQKIQGSPMEVTGFGDLGCTKHKLVSSTYHQCVKGRLNGKPIRIAANSCPFDQTEAHFVEAALYDDLASTGEPSIVRPCGTPLPAWEDIKDDPEIDLRELLERKKKRKEREVEHGSPPQCQEGPTPEEGGLQPSCHLTQQTENSGKVAVDQIQSTAMNSEKVTVDHAQSTSPWTVDSERPVVDQEESTAMDPGGSTVDHASSTVRNSGAEAVADQTESTTMSKEKSTTAEPNITSKEELEVINLSDDPDITKPISISKSLSAKERKCLIDLLHEYKDVFAWDYHEMPGIDPGLVAHSLNPIQHPRWLSNIVPVKKKNGQIRCCVDFRNLNKACPKDEFPLPNMDLLIDSAAGHAMFSFMDGFSGYNQIRMSTRDAEKTAFRTPIGNFYYTVMPFGLKNAGATYQRTMTAMFHDMVHKEIEDYVDDIVVKSKKREDHLRVLRKVFDRCRLYKLKMNPLKCAFGVSAGKFLGFLVHNRGIDVDPAKASAIATMKAPTSHKELKSFLGRLSYIRRFIPGLAAATAIFMPLMKKGVPFVWSTACQQAFEKIQLIMTKLPTVCAPVPGRPLRLYLASNSEAIGGLVAQKDEEGTERPIYYVSRALKDAETRYSGAERACLALIYASQPIKSQAIADLLAQFPGEDSSSISHEVPGEIGEALLADLADSTWTLKFDGSSTSSSSGAGIVLTREDGETIAKSFKLDFSCSNNASEYEAYITGLVIAHEMGIKHLRVIGDSNLIICQTKVSFEGSKVDITIDKRSMPITDLLKEKFKEQNLDAEDWRTPIRAKLMSPEGVADLKVLKDYVLIAGDLYRRLPGGVLARCVSLQEAAKKLTEVHERCCELRDGVSLYRRLQRLGYFWPSMGKEAAGLQEQCSSCQHQHESDQVYATFVSSDWRTPFLEYLIENVLPQTSQAATRLKKLATRYFVEGGILFRKGFHGDPLRCLSLAESQIVMKEAHSGECGEHQGKKRLYQLLLTLGYYWPTMKKDTADFVKSCHTCQLQANLIHTHPTSLQNMATPWPFHTWGLDLIGPINPSSGGCIWILVATEYFTKWVEAIPLRKATGAAVANFIREHIITRFGIPHKIISDNGTPFVNKNVKEVLEHYRIKHRRSTPYYPQGNGQAEATNRMLLRILSKMVFDYGKGWNSHLADTLWAYRGSTKTATGFTPFSLVYGTDAISPTELLVPSPRILHGMDLEADADICAEARVADLEGLEEARELAQARSLRYHQKLADAYEKTLQTRIFAKGQMVLKTVDHVRRGLPSPSKFAPNWEGPYLIREAYDSGYYKLSTADGTTLADPINGKWLKRYYS</sequence>